<comment type="caution">
    <text evidence="22">The sequence shown here is derived from an EMBL/GenBank/DDBJ whole genome shotgun (WGS) entry which is preliminary data.</text>
</comment>
<keyword evidence="8" id="KW-0325">Glycoprotein</keyword>
<keyword evidence="6" id="KW-0378">Hydrolase</keyword>
<evidence type="ECO:0000256" key="3">
    <source>
        <dbReference type="ARBA" id="ARBA00011245"/>
    </source>
</evidence>
<evidence type="ECO:0000256" key="16">
    <source>
        <dbReference type="ARBA" id="ARBA00044106"/>
    </source>
</evidence>
<dbReference type="GO" id="GO:0016158">
    <property type="term" value="F:inositol hexakisphosphate 3-phosphatase activity"/>
    <property type="evidence" value="ECO:0007669"/>
    <property type="project" value="UniProtKB-EC"/>
</dbReference>
<evidence type="ECO:0000256" key="18">
    <source>
        <dbReference type="PIRSR" id="PIRSR000894-1"/>
    </source>
</evidence>
<evidence type="ECO:0000256" key="4">
    <source>
        <dbReference type="ARBA" id="ARBA00012632"/>
    </source>
</evidence>
<accession>A0AAN6VVJ2</accession>
<evidence type="ECO:0000256" key="9">
    <source>
        <dbReference type="ARBA" id="ARBA00041857"/>
    </source>
</evidence>
<feature type="disulfide bond" evidence="19">
    <location>
        <begin position="88"/>
        <end position="97"/>
    </location>
</feature>
<evidence type="ECO:0000256" key="20">
    <source>
        <dbReference type="SAM" id="MobiDB-lite"/>
    </source>
</evidence>
<dbReference type="InterPro" id="IPR000560">
    <property type="entry name" value="His_Pase_clade-2"/>
</dbReference>
<evidence type="ECO:0000313" key="22">
    <source>
        <dbReference type="EMBL" id="KAK4157305.1"/>
    </source>
</evidence>
<organism evidence="22 23">
    <name type="scientific">Chaetomidium leptoderma</name>
    <dbReference type="NCBI Taxonomy" id="669021"/>
    <lineage>
        <taxon>Eukaryota</taxon>
        <taxon>Fungi</taxon>
        <taxon>Dikarya</taxon>
        <taxon>Ascomycota</taxon>
        <taxon>Pezizomycotina</taxon>
        <taxon>Sordariomycetes</taxon>
        <taxon>Sordariomycetidae</taxon>
        <taxon>Sordariales</taxon>
        <taxon>Chaetomiaceae</taxon>
        <taxon>Chaetomidium</taxon>
    </lineage>
</organism>
<keyword evidence="21" id="KW-0472">Membrane</keyword>
<evidence type="ECO:0000313" key="23">
    <source>
        <dbReference type="Proteomes" id="UP001302745"/>
    </source>
</evidence>
<dbReference type="EC" id="3.1.3.8" evidence="4"/>
<evidence type="ECO:0000256" key="21">
    <source>
        <dbReference type="SAM" id="Phobius"/>
    </source>
</evidence>
<proteinExistence type="inferred from homology"/>
<comment type="catalytic activity">
    <reaction evidence="15">
        <text>1D-myo-inositol hexakisphosphate + H2O = 1D-myo-inositol 1,2,4,5,6-pentakisphosphate + phosphate</text>
        <dbReference type="Rhea" id="RHEA:16989"/>
        <dbReference type="ChEBI" id="CHEBI:15377"/>
        <dbReference type="ChEBI" id="CHEBI:43474"/>
        <dbReference type="ChEBI" id="CHEBI:57798"/>
        <dbReference type="ChEBI" id="CHEBI:58130"/>
        <dbReference type="EC" id="3.1.3.8"/>
    </reaction>
    <physiologicalReaction direction="left-to-right" evidence="15">
        <dbReference type="Rhea" id="RHEA:16990"/>
    </physiologicalReaction>
</comment>
<name>A0AAN6VVJ2_9PEZI</name>
<evidence type="ECO:0000256" key="14">
    <source>
        <dbReference type="ARBA" id="ARBA00043748"/>
    </source>
</evidence>
<dbReference type="PROSITE" id="PS00616">
    <property type="entry name" value="HIS_ACID_PHOSPHAT_1"/>
    <property type="match status" value="1"/>
</dbReference>
<reference evidence="22" key="1">
    <citation type="journal article" date="2023" name="Mol. Phylogenet. Evol.">
        <title>Genome-scale phylogeny and comparative genomics of the fungal order Sordariales.</title>
        <authorList>
            <person name="Hensen N."/>
            <person name="Bonometti L."/>
            <person name="Westerberg I."/>
            <person name="Brannstrom I.O."/>
            <person name="Guillou S."/>
            <person name="Cros-Aarteil S."/>
            <person name="Calhoun S."/>
            <person name="Haridas S."/>
            <person name="Kuo A."/>
            <person name="Mondo S."/>
            <person name="Pangilinan J."/>
            <person name="Riley R."/>
            <person name="LaButti K."/>
            <person name="Andreopoulos B."/>
            <person name="Lipzen A."/>
            <person name="Chen C."/>
            <person name="Yan M."/>
            <person name="Daum C."/>
            <person name="Ng V."/>
            <person name="Clum A."/>
            <person name="Steindorff A."/>
            <person name="Ohm R.A."/>
            <person name="Martin F."/>
            <person name="Silar P."/>
            <person name="Natvig D.O."/>
            <person name="Lalanne C."/>
            <person name="Gautier V."/>
            <person name="Ament-Velasquez S.L."/>
            <person name="Kruys A."/>
            <person name="Hutchinson M.I."/>
            <person name="Powell A.J."/>
            <person name="Barry K."/>
            <person name="Miller A.N."/>
            <person name="Grigoriev I.V."/>
            <person name="Debuchy R."/>
            <person name="Gladieux P."/>
            <person name="Hiltunen Thoren M."/>
            <person name="Johannesson H."/>
        </authorList>
    </citation>
    <scope>NUCLEOTIDE SEQUENCE</scope>
    <source>
        <strain evidence="22">CBS 538.74</strain>
    </source>
</reference>
<dbReference type="Pfam" id="PF00328">
    <property type="entry name" value="His_Phos_2"/>
    <property type="match status" value="1"/>
</dbReference>
<dbReference type="InterPro" id="IPR029033">
    <property type="entry name" value="His_PPase_superfam"/>
</dbReference>
<comment type="similarity">
    <text evidence="2">Belongs to the histidine acid phosphatase family.</text>
</comment>
<dbReference type="InterPro" id="IPR016274">
    <property type="entry name" value="Histidine_acid_Pase_euk"/>
</dbReference>
<comment type="catalytic activity">
    <reaction evidence="12">
        <text>1D-myo-inositol 1,2-bisphosphate + H2O = 1D-myo-inositol 2-phosphate + phosphate</text>
        <dbReference type="Rhea" id="RHEA:77135"/>
        <dbReference type="ChEBI" id="CHEBI:15377"/>
        <dbReference type="ChEBI" id="CHEBI:43474"/>
        <dbReference type="ChEBI" id="CHEBI:84142"/>
        <dbReference type="ChEBI" id="CHEBI:195539"/>
    </reaction>
    <physiologicalReaction direction="left-to-right" evidence="12">
        <dbReference type="Rhea" id="RHEA:77136"/>
    </physiologicalReaction>
</comment>
<dbReference type="Proteomes" id="UP001302745">
    <property type="component" value="Unassembled WGS sequence"/>
</dbReference>
<feature type="disulfide bond" evidence="19">
    <location>
        <begin position="493"/>
        <end position="501"/>
    </location>
</feature>
<dbReference type="EMBL" id="MU856852">
    <property type="protein sequence ID" value="KAK4157305.1"/>
    <property type="molecule type" value="Genomic_DNA"/>
</dbReference>
<comment type="subcellular location">
    <subcellularLocation>
        <location evidence="1">Secreted</location>
    </subcellularLocation>
</comment>
<sequence length="524" mass="57592">MASLMDYFRRGGPQYTPLSTDEVPNGALDDASDGPPTHQGPAHQQQAVDRRQRTRRIVKVTAVALMLVMVGYLAVAFSKSGNSGPRQCDTPERGFQCSTPMSHTWGQYSPYFSVPSEIDPSIPKGCELTFAQVLSRHGARAPTFFKAASYVNLIDRIHDATVSYSPGFSFLKSYTYTLGADQLTPMGQQQMVNSGLKFYRRYHSLARESVPFIRAGGQDRVVHSGENFTQGFHSALLADRQATIRPKFPYDMLIIPETATTNNTLHHGLCTAFEKGPYASIGRSAQATYLSAFAPPITARLNSNLPGAKLTDADTISLMDLCPFETVAASPSGDDLAPFCHLFSPREWQAYDYYQSLGKWYGFGPGNPLGPTQGVGFVNELLARLLREPVTDNTCTNRTLDGDDTTFPLDRALYADFSHDNDMTGVLGALGVYDGVGMLDNGTRQEPEEVGGFSAGWAVPFAARVYVEKMRCGSGEEMVRVLVNDRVMPLKGCGADERGMCRLRRFVESMEFARGNGKWDLCFV</sequence>
<evidence type="ECO:0000256" key="8">
    <source>
        <dbReference type="ARBA" id="ARBA00023180"/>
    </source>
</evidence>
<keyword evidence="21" id="KW-1133">Transmembrane helix</keyword>
<evidence type="ECO:0000256" key="15">
    <source>
        <dbReference type="ARBA" id="ARBA00043788"/>
    </source>
</evidence>
<comment type="catalytic activity">
    <reaction evidence="14">
        <text>1D-myo-inositol 1,2,4,5,6-pentakisphosphate + H2O = 1D-myo-inositol 1,2,5,6-tetrakisphosphate + phosphate</text>
        <dbReference type="Rhea" id="RHEA:77115"/>
        <dbReference type="ChEBI" id="CHEBI:15377"/>
        <dbReference type="ChEBI" id="CHEBI:43474"/>
        <dbReference type="ChEBI" id="CHEBI:57798"/>
        <dbReference type="ChEBI" id="CHEBI:195535"/>
    </reaction>
    <physiologicalReaction direction="left-to-right" evidence="14">
        <dbReference type="Rhea" id="RHEA:77116"/>
    </physiologicalReaction>
</comment>
<dbReference type="Gene3D" id="3.40.50.1240">
    <property type="entry name" value="Phosphoglycerate mutase-like"/>
    <property type="match status" value="1"/>
</dbReference>
<evidence type="ECO:0000256" key="6">
    <source>
        <dbReference type="ARBA" id="ARBA00022801"/>
    </source>
</evidence>
<protein>
    <recommendedName>
        <fullName evidence="16">Phytase A</fullName>
        <ecNumber evidence="4">3.1.3.8</ecNumber>
    </recommendedName>
    <alternativeName>
        <fullName evidence="17">Histidine acid phosphatase phyA</fullName>
    </alternativeName>
    <alternativeName>
        <fullName evidence="10">Myo-inositol hexakisphosphate phosphohydrolase A</fullName>
    </alternativeName>
    <alternativeName>
        <fullName evidence="9">Myo-inositol-hexaphosphate 3-phosphohydrolase A</fullName>
    </alternativeName>
</protein>
<gene>
    <name evidence="22" type="ORF">C8A00DRAFT_40275</name>
</gene>
<evidence type="ECO:0000256" key="13">
    <source>
        <dbReference type="ARBA" id="ARBA00043721"/>
    </source>
</evidence>
<evidence type="ECO:0000256" key="17">
    <source>
        <dbReference type="ARBA" id="ARBA00044262"/>
    </source>
</evidence>
<keyword evidence="23" id="KW-1185">Reference proteome</keyword>
<comment type="catalytic activity">
    <reaction evidence="13">
        <text>1D-myo-inositol 1,2,6-trisphosphate + H2O = 1D-myo-inositol 1,2-bisphosphate + phosphate</text>
        <dbReference type="Rhea" id="RHEA:77131"/>
        <dbReference type="ChEBI" id="CHEBI:15377"/>
        <dbReference type="ChEBI" id="CHEBI:43474"/>
        <dbReference type="ChEBI" id="CHEBI:195537"/>
        <dbReference type="ChEBI" id="CHEBI:195539"/>
    </reaction>
    <physiologicalReaction direction="left-to-right" evidence="13">
        <dbReference type="Rhea" id="RHEA:77132"/>
    </physiologicalReaction>
</comment>
<feature type="region of interest" description="Disordered" evidence="20">
    <location>
        <begin position="13"/>
        <end position="53"/>
    </location>
</feature>
<evidence type="ECO:0000256" key="11">
    <source>
        <dbReference type="ARBA" id="ARBA00043670"/>
    </source>
</evidence>
<dbReference type="PANTHER" id="PTHR20963">
    <property type="entry name" value="MULTIPLE INOSITOL POLYPHOSPHATE PHOSPHATASE-RELATED"/>
    <property type="match status" value="1"/>
</dbReference>
<evidence type="ECO:0000256" key="2">
    <source>
        <dbReference type="ARBA" id="ARBA00005375"/>
    </source>
</evidence>
<dbReference type="PIRSF" id="PIRSF000894">
    <property type="entry name" value="Acid_phosphatase"/>
    <property type="match status" value="1"/>
</dbReference>
<dbReference type="CDD" id="cd07061">
    <property type="entry name" value="HP_HAP_like"/>
    <property type="match status" value="1"/>
</dbReference>
<evidence type="ECO:0000256" key="12">
    <source>
        <dbReference type="ARBA" id="ARBA00043675"/>
    </source>
</evidence>
<dbReference type="SUPFAM" id="SSF53254">
    <property type="entry name" value="Phosphoglycerate mutase-like"/>
    <property type="match status" value="1"/>
</dbReference>
<feature type="active site" description="Nucleophile" evidence="18">
    <location>
        <position position="137"/>
    </location>
</feature>
<dbReference type="PROSITE" id="PS00778">
    <property type="entry name" value="HIS_ACID_PHOSPHAT_2"/>
    <property type="match status" value="1"/>
</dbReference>
<keyword evidence="5" id="KW-0964">Secreted</keyword>
<evidence type="ECO:0000256" key="19">
    <source>
        <dbReference type="PIRSR" id="PIRSR000894-2"/>
    </source>
</evidence>
<feature type="active site" description="Proton donor" evidence="18">
    <location>
        <position position="420"/>
    </location>
</feature>
<comment type="subunit">
    <text evidence="3">Monomer.</text>
</comment>
<feature type="disulfide bond" evidence="19">
    <location>
        <begin position="322"/>
        <end position="340"/>
    </location>
</feature>
<keyword evidence="7 19" id="KW-1015">Disulfide bond</keyword>
<evidence type="ECO:0000256" key="5">
    <source>
        <dbReference type="ARBA" id="ARBA00022525"/>
    </source>
</evidence>
<evidence type="ECO:0000256" key="1">
    <source>
        <dbReference type="ARBA" id="ARBA00004613"/>
    </source>
</evidence>
<evidence type="ECO:0000256" key="7">
    <source>
        <dbReference type="ARBA" id="ARBA00023157"/>
    </source>
</evidence>
<evidence type="ECO:0000256" key="10">
    <source>
        <dbReference type="ARBA" id="ARBA00042300"/>
    </source>
</evidence>
<dbReference type="AlphaFoldDB" id="A0AAN6VVJ2"/>
<comment type="catalytic activity">
    <reaction evidence="11">
        <text>1D-myo-inositol 1,2,5,6-tetrakisphosphate + H2O = 1D-myo-inositol 1,2,6-trisphosphate + phosphate</text>
        <dbReference type="Rhea" id="RHEA:77119"/>
        <dbReference type="ChEBI" id="CHEBI:15377"/>
        <dbReference type="ChEBI" id="CHEBI:43474"/>
        <dbReference type="ChEBI" id="CHEBI:195535"/>
        <dbReference type="ChEBI" id="CHEBI:195537"/>
    </reaction>
    <physiologicalReaction direction="left-to-right" evidence="11">
        <dbReference type="Rhea" id="RHEA:77120"/>
    </physiologicalReaction>
</comment>
<dbReference type="PANTHER" id="PTHR20963:SF24">
    <property type="entry name" value="3-PHYTASE B"/>
    <property type="match status" value="1"/>
</dbReference>
<feature type="transmembrane region" description="Helical" evidence="21">
    <location>
        <begin position="57"/>
        <end position="77"/>
    </location>
</feature>
<feature type="disulfide bond" evidence="19">
    <location>
        <begin position="126"/>
        <end position="472"/>
    </location>
</feature>
<dbReference type="GO" id="GO:0005576">
    <property type="term" value="C:extracellular region"/>
    <property type="evidence" value="ECO:0007669"/>
    <property type="project" value="UniProtKB-SubCell"/>
</dbReference>
<feature type="disulfide bond" evidence="19">
    <location>
        <begin position="270"/>
        <end position="522"/>
    </location>
</feature>
<keyword evidence="21" id="KW-0812">Transmembrane</keyword>
<dbReference type="InterPro" id="IPR033379">
    <property type="entry name" value="Acid_Pase_AS"/>
</dbReference>
<reference evidence="22" key="2">
    <citation type="submission" date="2023-05" db="EMBL/GenBank/DDBJ databases">
        <authorList>
            <consortium name="Lawrence Berkeley National Laboratory"/>
            <person name="Steindorff A."/>
            <person name="Hensen N."/>
            <person name="Bonometti L."/>
            <person name="Westerberg I."/>
            <person name="Brannstrom I.O."/>
            <person name="Guillou S."/>
            <person name="Cros-Aarteil S."/>
            <person name="Calhoun S."/>
            <person name="Haridas S."/>
            <person name="Kuo A."/>
            <person name="Mondo S."/>
            <person name="Pangilinan J."/>
            <person name="Riley R."/>
            <person name="Labutti K."/>
            <person name="Andreopoulos B."/>
            <person name="Lipzen A."/>
            <person name="Chen C."/>
            <person name="Yanf M."/>
            <person name="Daum C."/>
            <person name="Ng V."/>
            <person name="Clum A."/>
            <person name="Ohm R."/>
            <person name="Martin F."/>
            <person name="Silar P."/>
            <person name="Natvig D."/>
            <person name="Lalanne C."/>
            <person name="Gautier V."/>
            <person name="Ament-Velasquez S.L."/>
            <person name="Kruys A."/>
            <person name="Hutchinson M.I."/>
            <person name="Powell A.J."/>
            <person name="Barry K."/>
            <person name="Miller A.N."/>
            <person name="Grigoriev I.V."/>
            <person name="Debuchy R."/>
            <person name="Gladieux P."/>
            <person name="Thoren M.H."/>
            <person name="Johannesson H."/>
        </authorList>
    </citation>
    <scope>NUCLEOTIDE SEQUENCE</scope>
    <source>
        <strain evidence="22">CBS 538.74</strain>
    </source>
</reference>
<dbReference type="GO" id="GO:0003993">
    <property type="term" value="F:acid phosphatase activity"/>
    <property type="evidence" value="ECO:0007669"/>
    <property type="project" value="TreeGrafter"/>
</dbReference>